<evidence type="ECO:0000256" key="6">
    <source>
        <dbReference type="PIRSR" id="PIRSR000894-2"/>
    </source>
</evidence>
<dbReference type="Pfam" id="PF00328">
    <property type="entry name" value="His_Phos_2"/>
    <property type="match status" value="1"/>
</dbReference>
<feature type="active site" description="Nucleophile" evidence="5">
    <location>
        <position position="82"/>
    </location>
</feature>
<feature type="compositionally biased region" description="Low complexity" evidence="7">
    <location>
        <begin position="405"/>
        <end position="420"/>
    </location>
</feature>
<dbReference type="InterPro" id="IPR029033">
    <property type="entry name" value="His_PPase_superfam"/>
</dbReference>
<evidence type="ECO:0000256" key="5">
    <source>
        <dbReference type="PIRSR" id="PIRSR000894-1"/>
    </source>
</evidence>
<evidence type="ECO:0000256" key="7">
    <source>
        <dbReference type="SAM" id="MobiDB-lite"/>
    </source>
</evidence>
<dbReference type="InterPro" id="IPR016274">
    <property type="entry name" value="Histidine_acid_Pase_euk"/>
</dbReference>
<dbReference type="GO" id="GO:0003993">
    <property type="term" value="F:acid phosphatase activity"/>
    <property type="evidence" value="ECO:0007669"/>
    <property type="project" value="TreeGrafter"/>
</dbReference>
<dbReference type="SUPFAM" id="SSF53254">
    <property type="entry name" value="Phosphoglycerate mutase-like"/>
    <property type="match status" value="1"/>
</dbReference>
<evidence type="ECO:0000256" key="4">
    <source>
        <dbReference type="ARBA" id="ARBA00023180"/>
    </source>
</evidence>
<keyword evidence="6" id="KW-1015">Disulfide bond</keyword>
<evidence type="ECO:0000313" key="10">
    <source>
        <dbReference type="Proteomes" id="UP001303115"/>
    </source>
</evidence>
<proteinExistence type="inferred from homology"/>
<evidence type="ECO:0000256" key="1">
    <source>
        <dbReference type="ARBA" id="ARBA00005375"/>
    </source>
</evidence>
<dbReference type="EC" id="3.1.3.8" evidence="2"/>
<name>A0AAN6PE20_9PEZI</name>
<dbReference type="EMBL" id="MU854432">
    <property type="protein sequence ID" value="KAK4038323.1"/>
    <property type="molecule type" value="Genomic_DNA"/>
</dbReference>
<feature type="active site" description="Proton donor" evidence="5">
    <location>
        <position position="351"/>
    </location>
</feature>
<keyword evidence="4" id="KW-0325">Glycoprotein</keyword>
<evidence type="ECO:0000313" key="9">
    <source>
        <dbReference type="EMBL" id="KAK4038323.1"/>
    </source>
</evidence>
<dbReference type="PANTHER" id="PTHR20963">
    <property type="entry name" value="MULTIPLE INOSITOL POLYPHOSPHATE PHOSPHATASE-RELATED"/>
    <property type="match status" value="1"/>
</dbReference>
<dbReference type="AlphaFoldDB" id="A0AAN6PE20"/>
<dbReference type="Proteomes" id="UP001303115">
    <property type="component" value="Unassembled WGS sequence"/>
</dbReference>
<dbReference type="CDD" id="cd07061">
    <property type="entry name" value="HP_HAP_like"/>
    <property type="match status" value="1"/>
</dbReference>
<keyword evidence="10" id="KW-1185">Reference proteome</keyword>
<keyword evidence="3" id="KW-0378">Hydrolase</keyword>
<organism evidence="9 10">
    <name type="scientific">Parachaetomium inaequale</name>
    <dbReference type="NCBI Taxonomy" id="2588326"/>
    <lineage>
        <taxon>Eukaryota</taxon>
        <taxon>Fungi</taxon>
        <taxon>Dikarya</taxon>
        <taxon>Ascomycota</taxon>
        <taxon>Pezizomycotina</taxon>
        <taxon>Sordariomycetes</taxon>
        <taxon>Sordariomycetidae</taxon>
        <taxon>Sordariales</taxon>
        <taxon>Chaetomiaceae</taxon>
        <taxon>Parachaetomium</taxon>
    </lineage>
</organism>
<reference evidence="10" key="1">
    <citation type="journal article" date="2023" name="Mol. Phylogenet. Evol.">
        <title>Genome-scale phylogeny and comparative genomics of the fungal order Sordariales.</title>
        <authorList>
            <person name="Hensen N."/>
            <person name="Bonometti L."/>
            <person name="Westerberg I."/>
            <person name="Brannstrom I.O."/>
            <person name="Guillou S."/>
            <person name="Cros-Aarteil S."/>
            <person name="Calhoun S."/>
            <person name="Haridas S."/>
            <person name="Kuo A."/>
            <person name="Mondo S."/>
            <person name="Pangilinan J."/>
            <person name="Riley R."/>
            <person name="LaButti K."/>
            <person name="Andreopoulos B."/>
            <person name="Lipzen A."/>
            <person name="Chen C."/>
            <person name="Yan M."/>
            <person name="Daum C."/>
            <person name="Ng V."/>
            <person name="Clum A."/>
            <person name="Steindorff A."/>
            <person name="Ohm R.A."/>
            <person name="Martin F."/>
            <person name="Silar P."/>
            <person name="Natvig D.O."/>
            <person name="Lalanne C."/>
            <person name="Gautier V."/>
            <person name="Ament-Velasquez S.L."/>
            <person name="Kruys A."/>
            <person name="Hutchinson M.I."/>
            <person name="Powell A.J."/>
            <person name="Barry K."/>
            <person name="Miller A.N."/>
            <person name="Grigoriev I.V."/>
            <person name="Debuchy R."/>
            <person name="Gladieux P."/>
            <person name="Hiltunen Thoren M."/>
            <person name="Johannesson H."/>
        </authorList>
    </citation>
    <scope>NUCLEOTIDE SEQUENCE [LARGE SCALE GENOMIC DNA]</scope>
    <source>
        <strain evidence="10">CBS 284.82</strain>
    </source>
</reference>
<feature type="chain" id="PRO_5042881305" description="3-phytase" evidence="8">
    <location>
        <begin position="20"/>
        <end position="522"/>
    </location>
</feature>
<keyword evidence="8" id="KW-0732">Signal</keyword>
<gene>
    <name evidence="9" type="ORF">C8A01DRAFT_37710</name>
</gene>
<protein>
    <recommendedName>
        <fullName evidence="2">3-phytase</fullName>
        <ecNumber evidence="2">3.1.3.8</ecNumber>
    </recommendedName>
</protein>
<comment type="similarity">
    <text evidence="1">Belongs to the histidine acid phosphatase family.</text>
</comment>
<accession>A0AAN6PE20</accession>
<dbReference type="InterPro" id="IPR033379">
    <property type="entry name" value="Acid_Pase_AS"/>
</dbReference>
<dbReference type="PANTHER" id="PTHR20963:SF23">
    <property type="entry name" value="3-PHYTASE"/>
    <property type="match status" value="1"/>
</dbReference>
<dbReference type="InterPro" id="IPR000560">
    <property type="entry name" value="His_Pase_clade-2"/>
</dbReference>
<dbReference type="GO" id="GO:0016158">
    <property type="term" value="F:inositol hexakisphosphate 3-phosphatase activity"/>
    <property type="evidence" value="ECO:0007669"/>
    <property type="project" value="UniProtKB-EC"/>
</dbReference>
<dbReference type="GO" id="GO:0009277">
    <property type="term" value="C:fungal-type cell wall"/>
    <property type="evidence" value="ECO:0007669"/>
    <property type="project" value="TreeGrafter"/>
</dbReference>
<feature type="region of interest" description="Disordered" evidence="7">
    <location>
        <begin position="404"/>
        <end position="443"/>
    </location>
</feature>
<dbReference type="Gene3D" id="3.40.50.1240">
    <property type="entry name" value="Phosphoglycerate mutase-like"/>
    <property type="match status" value="1"/>
</dbReference>
<evidence type="ECO:0000256" key="2">
    <source>
        <dbReference type="ARBA" id="ARBA00012632"/>
    </source>
</evidence>
<dbReference type="PIRSF" id="PIRSF000894">
    <property type="entry name" value="Acid_phosphatase"/>
    <property type="match status" value="1"/>
</dbReference>
<evidence type="ECO:0000256" key="3">
    <source>
        <dbReference type="ARBA" id="ARBA00022801"/>
    </source>
</evidence>
<sequence>MTLSKTLAAVLAGAGAVSARSGAGSSLDPVQPVLRPDGALAKDPLAHLGGNGPWTASDDINGISSGVPENCHVDQAAYILRHGSRYPDTGAHSGWVEMARQFKESNYSASGPLSFFHTWDTPLTRPDIQIAQLSQTGYKELHDLGYTLRTRYPDLYQEGDDFYVWANNYTRVLQTAQSFVRGYLGPNSTLLGKIVSVTARAMPAHLGDTLAPSDMCPTFKDDSSAQQAAWRSIWLPPFIERLAQYIDGDLQLDDSKWNDFPYICGFESQITGRLSSFCDTFTQEELDQYEYHQDLRYYYGVGPGADVSPKMMVPYLNALMQRFVDGPDAEGVAVGGGSFKLPKLLMNFLNDGQLNQLAAAIGVFDEQAPLPTDRIAEDRLWRSSRISPMRGTIAFERLNCKVSDGGNSTTKPPTTTNTSKACRPRPTAGAGAMPARRQAPSKSETFVRIRINEAVYPVPSCQDGPGKSCSVAKYAEYVSAKLKAIGSFAALCNATDPATPSTVLGASFLTNLDQPHLRVVTP</sequence>
<feature type="disulfide bond" evidence="6">
    <location>
        <begin position="71"/>
        <end position="400"/>
    </location>
</feature>
<comment type="caution">
    <text evidence="9">The sequence shown here is derived from an EMBL/GenBank/DDBJ whole genome shotgun (WGS) entry which is preliminary data.</text>
</comment>
<dbReference type="PROSITE" id="PS00616">
    <property type="entry name" value="HIS_ACID_PHOSPHAT_1"/>
    <property type="match status" value="1"/>
</dbReference>
<evidence type="ECO:0000256" key="8">
    <source>
        <dbReference type="SAM" id="SignalP"/>
    </source>
</evidence>
<feature type="disulfide bond" evidence="6">
    <location>
        <begin position="264"/>
        <end position="278"/>
    </location>
</feature>
<feature type="signal peptide" evidence="8">
    <location>
        <begin position="1"/>
        <end position="19"/>
    </location>
</feature>